<protein>
    <submittedName>
        <fullName evidence="1">Uncharacterized protein</fullName>
    </submittedName>
</protein>
<evidence type="ECO:0000313" key="1">
    <source>
        <dbReference type="EMBL" id="CAK9202706.1"/>
    </source>
</evidence>
<proteinExistence type="predicted"/>
<gene>
    <name evidence="1" type="ORF">CSSPTR1EN2_LOCUS6541</name>
</gene>
<keyword evidence="2" id="KW-1185">Reference proteome</keyword>
<organism evidence="1 2">
    <name type="scientific">Sphagnum troendelagicum</name>
    <dbReference type="NCBI Taxonomy" id="128251"/>
    <lineage>
        <taxon>Eukaryota</taxon>
        <taxon>Viridiplantae</taxon>
        <taxon>Streptophyta</taxon>
        <taxon>Embryophyta</taxon>
        <taxon>Bryophyta</taxon>
        <taxon>Sphagnophytina</taxon>
        <taxon>Sphagnopsida</taxon>
        <taxon>Sphagnales</taxon>
        <taxon>Sphagnaceae</taxon>
        <taxon>Sphagnum</taxon>
    </lineage>
</organism>
<sequence length="305" mass="34226">MDRRTQARIQDLKVLQDAHLQEVRIEPRMSFEFMINTDGIKTIQTSISVNFDLEGAMPDVSETNRFGWFQREVIVSLKCSNVGDAKIGHGDRVVEEGESQKNIFKENAQRTSGTNQYSIGGKATAGIHVVQLEGHGGVSKSTGTKASLQEHATEVPLNQIPGGFCPVRLTSGCSLSYKFFAPNYPTDITQVADERSRNAYMNRVIGSCATLCPKIMGSWYELREESDSYLYTFKAQRIACELKSKRNVLGQIKSNRREFDQVYIVQIHVNHKMTHICKFKPRAFALKAGDNDACSDLLRVGEIHQ</sequence>
<evidence type="ECO:0000313" key="2">
    <source>
        <dbReference type="Proteomes" id="UP001497512"/>
    </source>
</evidence>
<reference evidence="1" key="1">
    <citation type="submission" date="2024-02" db="EMBL/GenBank/DDBJ databases">
        <authorList>
            <consortium name="ELIXIR-Norway"/>
            <consortium name="Elixir Norway"/>
        </authorList>
    </citation>
    <scope>NUCLEOTIDE SEQUENCE</scope>
</reference>
<dbReference type="Proteomes" id="UP001497512">
    <property type="component" value="Chromosome 13"/>
</dbReference>
<name>A0ABP0TQU1_9BRYO</name>
<accession>A0ABP0TQU1</accession>
<dbReference type="EMBL" id="OZ019905">
    <property type="protein sequence ID" value="CAK9202706.1"/>
    <property type="molecule type" value="Genomic_DNA"/>
</dbReference>